<name>A0A2U1MC18_ARTAN</name>
<gene>
    <name evidence="15" type="ORF">CTI12_AA395200</name>
</gene>
<dbReference type="EMBL" id="PKPP01005792">
    <property type="protein sequence ID" value="PWA58800.1"/>
    <property type="molecule type" value="Genomic_DNA"/>
</dbReference>
<feature type="domain" description="Thioredoxin" evidence="14">
    <location>
        <begin position="655"/>
        <end position="783"/>
    </location>
</feature>
<dbReference type="CDD" id="cd02982">
    <property type="entry name" value="PDI_b'_family"/>
    <property type="match status" value="1"/>
</dbReference>
<dbReference type="PROSITE" id="PS00194">
    <property type="entry name" value="THIOREDOXIN_1"/>
    <property type="match status" value="3"/>
</dbReference>
<protein>
    <recommendedName>
        <fullName evidence="4 13">Protein disulfide-isomerase</fullName>
        <ecNumber evidence="4 13">5.3.4.1</ecNumber>
    </recommendedName>
</protein>
<dbReference type="FunFam" id="3.40.30.10:FF:000150">
    <property type="entry name" value="Protein disulfide-isomerase"/>
    <property type="match status" value="1"/>
</dbReference>
<evidence type="ECO:0000259" key="14">
    <source>
        <dbReference type="PROSITE" id="PS51352"/>
    </source>
</evidence>
<dbReference type="InterPro" id="IPR005788">
    <property type="entry name" value="PDI_thioredoxin-like_dom"/>
</dbReference>
<dbReference type="EC" id="5.3.4.1" evidence="4 13"/>
<feature type="domain" description="Thioredoxin" evidence="14">
    <location>
        <begin position="17"/>
        <end position="138"/>
    </location>
</feature>
<feature type="disulfide bond" description="Redox-active" evidence="11">
    <location>
        <begin position="264"/>
        <end position="267"/>
    </location>
</feature>
<dbReference type="Proteomes" id="UP000245207">
    <property type="component" value="Unassembled WGS sequence"/>
</dbReference>
<dbReference type="STRING" id="35608.A0A2U1MC18"/>
<comment type="caution">
    <text evidence="15">The sequence shown here is derived from an EMBL/GenBank/DDBJ whole genome shotgun (WGS) entry which is preliminary data.</text>
</comment>
<evidence type="ECO:0000313" key="15">
    <source>
        <dbReference type="EMBL" id="PWA58800.1"/>
    </source>
</evidence>
<evidence type="ECO:0000256" key="12">
    <source>
        <dbReference type="RuleBase" id="RU004208"/>
    </source>
</evidence>
<feature type="signal peptide" evidence="13">
    <location>
        <begin position="1"/>
        <end position="22"/>
    </location>
</feature>
<evidence type="ECO:0000256" key="8">
    <source>
        <dbReference type="ARBA" id="ARBA00023157"/>
    </source>
</evidence>
<dbReference type="CDD" id="cd02995">
    <property type="entry name" value="PDI_a_PDI_a'_C"/>
    <property type="match status" value="1"/>
</dbReference>
<organism evidence="15 16">
    <name type="scientific">Artemisia annua</name>
    <name type="common">Sweet wormwood</name>
    <dbReference type="NCBI Taxonomy" id="35608"/>
    <lineage>
        <taxon>Eukaryota</taxon>
        <taxon>Viridiplantae</taxon>
        <taxon>Streptophyta</taxon>
        <taxon>Embryophyta</taxon>
        <taxon>Tracheophyta</taxon>
        <taxon>Spermatophyta</taxon>
        <taxon>Magnoliopsida</taxon>
        <taxon>eudicotyledons</taxon>
        <taxon>Gunneridae</taxon>
        <taxon>Pentapetalae</taxon>
        <taxon>asterids</taxon>
        <taxon>campanulids</taxon>
        <taxon>Asterales</taxon>
        <taxon>Asteraceae</taxon>
        <taxon>Asteroideae</taxon>
        <taxon>Anthemideae</taxon>
        <taxon>Artemisiinae</taxon>
        <taxon>Artemisia</taxon>
    </lineage>
</organism>
<dbReference type="InterPro" id="IPR005792">
    <property type="entry name" value="Prot_disulphide_isomerase"/>
</dbReference>
<dbReference type="AlphaFoldDB" id="A0A2U1MC18"/>
<dbReference type="InterPro" id="IPR017937">
    <property type="entry name" value="Thioredoxin_CS"/>
</dbReference>
<dbReference type="GO" id="GO:0003756">
    <property type="term" value="F:protein disulfide isomerase activity"/>
    <property type="evidence" value="ECO:0007669"/>
    <property type="project" value="UniProtKB-EC"/>
</dbReference>
<evidence type="ECO:0000256" key="5">
    <source>
        <dbReference type="ARBA" id="ARBA00022729"/>
    </source>
</evidence>
<evidence type="ECO:0000256" key="10">
    <source>
        <dbReference type="ARBA" id="ARBA00023284"/>
    </source>
</evidence>
<accession>A0A2U1MC18</accession>
<keyword evidence="9 13" id="KW-0413">Isomerase</keyword>
<evidence type="ECO:0000256" key="9">
    <source>
        <dbReference type="ARBA" id="ARBA00023235"/>
    </source>
</evidence>
<keyword evidence="5 13" id="KW-0732">Signal</keyword>
<evidence type="ECO:0000256" key="3">
    <source>
        <dbReference type="ARBA" id="ARBA00006347"/>
    </source>
</evidence>
<dbReference type="PANTHER" id="PTHR18929">
    <property type="entry name" value="PROTEIN DISULFIDE ISOMERASE"/>
    <property type="match status" value="1"/>
</dbReference>
<evidence type="ECO:0000256" key="11">
    <source>
        <dbReference type="PIRSR" id="PIRSR605792-51"/>
    </source>
</evidence>
<dbReference type="GO" id="GO:0034976">
    <property type="term" value="P:response to endoplasmic reticulum stress"/>
    <property type="evidence" value="ECO:0007669"/>
    <property type="project" value="TreeGrafter"/>
</dbReference>
<dbReference type="InterPro" id="IPR013766">
    <property type="entry name" value="Thioredoxin_domain"/>
</dbReference>
<dbReference type="GO" id="GO:0006457">
    <property type="term" value="P:protein folding"/>
    <property type="evidence" value="ECO:0007669"/>
    <property type="project" value="TreeGrafter"/>
</dbReference>
<comment type="catalytic activity">
    <reaction evidence="1 13">
        <text>Catalyzes the rearrangement of -S-S- bonds in proteins.</text>
        <dbReference type="EC" id="5.3.4.1"/>
    </reaction>
</comment>
<comment type="subcellular location">
    <subcellularLocation>
        <location evidence="2">Endoplasmic reticulum lumen</location>
    </subcellularLocation>
</comment>
<dbReference type="InterPro" id="IPR036249">
    <property type="entry name" value="Thioredoxin-like_sf"/>
</dbReference>
<dbReference type="OrthoDB" id="427280at2759"/>
<evidence type="ECO:0000256" key="7">
    <source>
        <dbReference type="ARBA" id="ARBA00022824"/>
    </source>
</evidence>
<evidence type="ECO:0000256" key="13">
    <source>
        <dbReference type="RuleBase" id="RU361130"/>
    </source>
</evidence>
<dbReference type="PRINTS" id="PR00421">
    <property type="entry name" value="THIOREDOXIN"/>
</dbReference>
<dbReference type="Pfam" id="PF00085">
    <property type="entry name" value="Thioredoxin"/>
    <property type="match status" value="4"/>
</dbReference>
<evidence type="ECO:0000313" key="16">
    <source>
        <dbReference type="Proteomes" id="UP000245207"/>
    </source>
</evidence>
<dbReference type="Gene3D" id="3.40.30.10">
    <property type="entry name" value="Glutaredoxin"/>
    <property type="match status" value="7"/>
</dbReference>
<feature type="disulfide bond" description="Redox-active" evidence="11">
    <location>
        <begin position="705"/>
        <end position="708"/>
    </location>
</feature>
<dbReference type="FunFam" id="3.40.30.10:FF:000152">
    <property type="entry name" value="Protein disulfide-isomerase"/>
    <property type="match status" value="1"/>
</dbReference>
<dbReference type="SUPFAM" id="SSF52833">
    <property type="entry name" value="Thioredoxin-like"/>
    <property type="match status" value="6"/>
</dbReference>
<dbReference type="NCBIfam" id="TIGR01130">
    <property type="entry name" value="ER_PDI_fam"/>
    <property type="match status" value="1"/>
</dbReference>
<keyword evidence="10 11" id="KW-0676">Redox-active center</keyword>
<dbReference type="NCBIfam" id="TIGR01126">
    <property type="entry name" value="pdi_dom"/>
    <property type="match status" value="3"/>
</dbReference>
<feature type="chain" id="PRO_5015371525" description="Protein disulfide-isomerase" evidence="13">
    <location>
        <begin position="23"/>
        <end position="809"/>
    </location>
</feature>
<dbReference type="Pfam" id="PF13848">
    <property type="entry name" value="Thioredoxin_6"/>
    <property type="match status" value="1"/>
</dbReference>
<feature type="domain" description="Thioredoxin" evidence="14">
    <location>
        <begin position="200"/>
        <end position="346"/>
    </location>
</feature>
<sequence>MALKRVLIIFFVLLAWYYVGEAVDDRQFVLTLDQSNFTQTITKHDFVLVEFYAPWCGHCKELTPEFEKAASILSTNDPPVVLAKVDANDEKNKDLANEYDIKSFPTLKIIKDGGKTIQNYKGPRVAEGIVAYMKKQTGPASIEIKSVEDGSTLIEGDKIVMVGVFPELSGEKFTTNSIKPYQQQPKNKLMRPYKPEQTNQAIQDSVPTMALKRVLIIFFVLLAWYYVGEAVDDRQFVLTLDQSNFTQTITKHDFVLVEFYAPWCGHCKELSPEFEKAASILSTNDPPVVLAKVDANDEKNKDLANEYDIKSFPTLKIIKDAGKTIQNYKGPRVAEGIVAYMKKQTGPASIEIKSVEDGSTLIEGDKIVMFEKAASILSTNDPPVVLAKVDANDEKNKDLANEYDIKSFPTLKIIKDGGKTIQNYKGPRVAEGIVAYMKKQTGPASIEIKSVEDGSTLIEGDKIVMVGVFPELSGEKFTTFLALAEKLRSDYEFAHTLDAKLLPRGDTSVSGPLVRLLKPFDDLVVDFEDFNLDALEKFIEEATIPTVTVFNSDPKHHRFVIKFFSTPNVKAMLFVNFTSKSFGDFESKYHDIANEHKGTGIRFLIADIETSKGAFEFYGIREDHLPVIVINNNDKEKYLKPNLEPDHIESWLKDYKDGKVAPYVKSEPMPAVNDQPVKVVVADNFDDIVYKSGKNVLLEFYAPWCGHCKKLGPVLVKVAKSFAKDDDVVIAKIDATANDIVHEEFEIKGYPTMYFKSASGKLLQYTGKRSKDKIIDFIKKNKEETSQYDSVKDELGGEDELRATVVRGI</sequence>
<comment type="similarity">
    <text evidence="3 12">Belongs to the protein disulfide isomerase family.</text>
</comment>
<keyword evidence="8 11" id="KW-1015">Disulfide bond</keyword>
<dbReference type="PROSITE" id="PS51352">
    <property type="entry name" value="THIOREDOXIN_2"/>
    <property type="match status" value="3"/>
</dbReference>
<evidence type="ECO:0000256" key="1">
    <source>
        <dbReference type="ARBA" id="ARBA00001182"/>
    </source>
</evidence>
<dbReference type="PANTHER" id="PTHR18929:SF132">
    <property type="entry name" value="PROTEIN DISULFIDE-ISOMERASE A3"/>
    <property type="match status" value="1"/>
</dbReference>
<keyword evidence="6" id="KW-0677">Repeat</keyword>
<reference evidence="15 16" key="1">
    <citation type="journal article" date="2018" name="Mol. Plant">
        <title>The genome of Artemisia annua provides insight into the evolution of Asteraceae family and artemisinin biosynthesis.</title>
        <authorList>
            <person name="Shen Q."/>
            <person name="Zhang L."/>
            <person name="Liao Z."/>
            <person name="Wang S."/>
            <person name="Yan T."/>
            <person name="Shi P."/>
            <person name="Liu M."/>
            <person name="Fu X."/>
            <person name="Pan Q."/>
            <person name="Wang Y."/>
            <person name="Lv Z."/>
            <person name="Lu X."/>
            <person name="Zhang F."/>
            <person name="Jiang W."/>
            <person name="Ma Y."/>
            <person name="Chen M."/>
            <person name="Hao X."/>
            <person name="Li L."/>
            <person name="Tang Y."/>
            <person name="Lv G."/>
            <person name="Zhou Y."/>
            <person name="Sun X."/>
            <person name="Brodelius P.E."/>
            <person name="Rose J.K.C."/>
            <person name="Tang K."/>
        </authorList>
    </citation>
    <scope>NUCLEOTIDE SEQUENCE [LARGE SCALE GENOMIC DNA]</scope>
    <source>
        <strain evidence="16">cv. Huhao1</strain>
        <tissue evidence="15">Leaf</tissue>
    </source>
</reference>
<dbReference type="FunFam" id="3.40.30.10:FF:000184">
    <property type="entry name" value="Protein disulfide-isomerase"/>
    <property type="match status" value="2"/>
</dbReference>
<dbReference type="CDD" id="cd02981">
    <property type="entry name" value="PDI_b_family"/>
    <property type="match status" value="1"/>
</dbReference>
<evidence type="ECO:0000256" key="2">
    <source>
        <dbReference type="ARBA" id="ARBA00004319"/>
    </source>
</evidence>
<evidence type="ECO:0000256" key="6">
    <source>
        <dbReference type="ARBA" id="ARBA00022737"/>
    </source>
</evidence>
<keyword evidence="16" id="KW-1185">Reference proteome</keyword>
<dbReference type="CDD" id="cd02961">
    <property type="entry name" value="PDI_a_family"/>
    <property type="match status" value="2"/>
</dbReference>
<proteinExistence type="inferred from homology"/>
<evidence type="ECO:0000256" key="4">
    <source>
        <dbReference type="ARBA" id="ARBA00012723"/>
    </source>
</evidence>
<keyword evidence="7" id="KW-0256">Endoplasmic reticulum</keyword>
<dbReference type="GO" id="GO:0005788">
    <property type="term" value="C:endoplasmic reticulum lumen"/>
    <property type="evidence" value="ECO:0007669"/>
    <property type="project" value="UniProtKB-SubCell"/>
</dbReference>